<sequence>MATDRLTAPLLVLENDVSGPVAELGRWLREAGAELDIRSGALGEAIPADLDGYSGLIVMGGAMGAQDDDRAPWLPDVRALLSQAVRAELPTLGVCLGAQLLAVATEGRVDRAELPEYGAQLVAKRQAAATDPLLRELPITPDVLQWHVDEVSQLPGNAVLLASSPGTEVQAFRVGRLAWGFQFHIETTPEIVAAWASEDAEALADYDVDRILARSAAAHADIAEVWRPVAETLVGIAANPATAAGPRTLPMAGSRTAPTSTAGPITDPAAIRAALAAELQAAREPHRH</sequence>
<dbReference type="PANTHER" id="PTHR42695:SF5">
    <property type="entry name" value="GLUTAMINE AMIDOTRANSFERASE YLR126C-RELATED"/>
    <property type="match status" value="1"/>
</dbReference>
<evidence type="ECO:0000259" key="2">
    <source>
        <dbReference type="Pfam" id="PF00117"/>
    </source>
</evidence>
<dbReference type="PROSITE" id="PS51273">
    <property type="entry name" value="GATASE_TYPE_1"/>
    <property type="match status" value="1"/>
</dbReference>
<dbReference type="GO" id="GO:0016787">
    <property type="term" value="F:hydrolase activity"/>
    <property type="evidence" value="ECO:0007669"/>
    <property type="project" value="UniProtKB-KW"/>
</dbReference>
<dbReference type="EC" id="3.4.-.-" evidence="3"/>
<name>A0ABU2J8W1_9ACTN</name>
<dbReference type="Gene3D" id="3.40.50.880">
    <property type="match status" value="1"/>
</dbReference>
<evidence type="ECO:0000313" key="3">
    <source>
        <dbReference type="EMBL" id="MDT0261416.1"/>
    </source>
</evidence>
<dbReference type="Proteomes" id="UP001183176">
    <property type="component" value="Unassembled WGS sequence"/>
</dbReference>
<reference evidence="4" key="1">
    <citation type="submission" date="2023-07" db="EMBL/GenBank/DDBJ databases">
        <title>30 novel species of actinomycetes from the DSMZ collection.</title>
        <authorList>
            <person name="Nouioui I."/>
        </authorList>
    </citation>
    <scope>NUCLEOTIDE SEQUENCE [LARGE SCALE GENOMIC DNA]</scope>
    <source>
        <strain evidence="4">DSM 44399</strain>
    </source>
</reference>
<protein>
    <submittedName>
        <fullName evidence="3">Type 1 glutamine amidotransferase</fullName>
        <ecNumber evidence="3">3.4.-.-</ecNumber>
    </submittedName>
</protein>
<keyword evidence="3" id="KW-0315">Glutamine amidotransferase</keyword>
<evidence type="ECO:0000313" key="4">
    <source>
        <dbReference type="Proteomes" id="UP001183176"/>
    </source>
</evidence>
<dbReference type="InterPro" id="IPR044992">
    <property type="entry name" value="ChyE-like"/>
</dbReference>
<accession>A0ABU2J8W1</accession>
<gene>
    <name evidence="3" type="ORF">RM423_08405</name>
</gene>
<proteinExistence type="predicted"/>
<keyword evidence="4" id="KW-1185">Reference proteome</keyword>
<dbReference type="EMBL" id="JAVREH010000007">
    <property type="protein sequence ID" value="MDT0261416.1"/>
    <property type="molecule type" value="Genomic_DNA"/>
</dbReference>
<keyword evidence="3" id="KW-0378">Hydrolase</keyword>
<dbReference type="InterPro" id="IPR017926">
    <property type="entry name" value="GATASE"/>
</dbReference>
<feature type="domain" description="Glutamine amidotransferase" evidence="2">
    <location>
        <begin position="28"/>
        <end position="189"/>
    </location>
</feature>
<dbReference type="InterPro" id="IPR029062">
    <property type="entry name" value="Class_I_gatase-like"/>
</dbReference>
<dbReference type="SUPFAM" id="SSF52317">
    <property type="entry name" value="Class I glutamine amidotransferase-like"/>
    <property type="match status" value="1"/>
</dbReference>
<feature type="region of interest" description="Disordered" evidence="1">
    <location>
        <begin position="244"/>
        <end position="265"/>
    </location>
</feature>
<evidence type="ECO:0000256" key="1">
    <source>
        <dbReference type="SAM" id="MobiDB-lite"/>
    </source>
</evidence>
<dbReference type="CDD" id="cd01741">
    <property type="entry name" value="GATase1_1"/>
    <property type="match status" value="1"/>
</dbReference>
<dbReference type="Pfam" id="PF00117">
    <property type="entry name" value="GATase"/>
    <property type="match status" value="1"/>
</dbReference>
<organism evidence="3 4">
    <name type="scientific">Jatrophihabitans lederbergiae</name>
    <dbReference type="NCBI Taxonomy" id="3075547"/>
    <lineage>
        <taxon>Bacteria</taxon>
        <taxon>Bacillati</taxon>
        <taxon>Actinomycetota</taxon>
        <taxon>Actinomycetes</taxon>
        <taxon>Jatrophihabitantales</taxon>
        <taxon>Jatrophihabitantaceae</taxon>
        <taxon>Jatrophihabitans</taxon>
    </lineage>
</organism>
<dbReference type="RefSeq" id="WP_311422572.1">
    <property type="nucleotide sequence ID" value="NZ_JAVREH010000007.1"/>
</dbReference>
<dbReference type="PANTHER" id="PTHR42695">
    <property type="entry name" value="GLUTAMINE AMIDOTRANSFERASE YLR126C-RELATED"/>
    <property type="match status" value="1"/>
</dbReference>
<comment type="caution">
    <text evidence="3">The sequence shown here is derived from an EMBL/GenBank/DDBJ whole genome shotgun (WGS) entry which is preliminary data.</text>
</comment>